<feature type="region of interest" description="Disordered" evidence="2">
    <location>
        <begin position="999"/>
        <end position="1042"/>
    </location>
</feature>
<feature type="compositionally biased region" description="Polar residues" evidence="2">
    <location>
        <begin position="956"/>
        <end position="965"/>
    </location>
</feature>
<reference evidence="3" key="1">
    <citation type="submission" date="2025-08" db="UniProtKB">
        <authorList>
            <consortium name="Ensembl"/>
        </authorList>
    </citation>
    <scope>IDENTIFICATION</scope>
</reference>
<feature type="region of interest" description="Disordered" evidence="2">
    <location>
        <begin position="956"/>
        <end position="977"/>
    </location>
</feature>
<feature type="region of interest" description="Disordered" evidence="2">
    <location>
        <begin position="131"/>
        <end position="152"/>
    </location>
</feature>
<feature type="compositionally biased region" description="Low complexity" evidence="2">
    <location>
        <begin position="53"/>
        <end position="63"/>
    </location>
</feature>
<feature type="compositionally biased region" description="Basic and acidic residues" evidence="2">
    <location>
        <begin position="350"/>
        <end position="370"/>
    </location>
</feature>
<dbReference type="GeneTree" id="ENSGT00610000086191"/>
<dbReference type="GO" id="GO:1902017">
    <property type="term" value="P:regulation of cilium assembly"/>
    <property type="evidence" value="ECO:0007669"/>
    <property type="project" value="InterPro"/>
</dbReference>
<dbReference type="Ensembl" id="ENSPKIT00000019776.1">
    <property type="protein sequence ID" value="ENSPKIP00000038781.1"/>
    <property type="gene ID" value="ENSPKIG00000016425.1"/>
</dbReference>
<evidence type="ECO:0000256" key="2">
    <source>
        <dbReference type="SAM" id="MobiDB-lite"/>
    </source>
</evidence>
<feature type="region of interest" description="Disordered" evidence="2">
    <location>
        <begin position="1057"/>
        <end position="1091"/>
    </location>
</feature>
<dbReference type="OrthoDB" id="8190486at2759"/>
<feature type="compositionally biased region" description="Polar residues" evidence="2">
    <location>
        <begin position="136"/>
        <end position="145"/>
    </location>
</feature>
<dbReference type="InterPro" id="IPR038923">
    <property type="entry name" value="Centrobin"/>
</dbReference>
<feature type="region of interest" description="Disordered" evidence="2">
    <location>
        <begin position="1"/>
        <end position="63"/>
    </location>
</feature>
<evidence type="ECO:0000256" key="1">
    <source>
        <dbReference type="SAM" id="Coils"/>
    </source>
</evidence>
<feature type="coiled-coil region" evidence="1">
    <location>
        <begin position="607"/>
        <end position="648"/>
    </location>
</feature>
<dbReference type="PANTHER" id="PTHR34439:SF1">
    <property type="entry name" value="CENTROBIN"/>
    <property type="match status" value="1"/>
</dbReference>
<keyword evidence="4" id="KW-1185">Reference proteome</keyword>
<feature type="compositionally biased region" description="Basic and acidic residues" evidence="2">
    <location>
        <begin position="394"/>
        <end position="406"/>
    </location>
</feature>
<dbReference type="AlphaFoldDB" id="A0A3B3T904"/>
<feature type="region of interest" description="Disordered" evidence="2">
    <location>
        <begin position="780"/>
        <end position="818"/>
    </location>
</feature>
<feature type="compositionally biased region" description="Basic and acidic residues" evidence="2">
    <location>
        <begin position="790"/>
        <end position="818"/>
    </location>
</feature>
<dbReference type="GO" id="GO:0051299">
    <property type="term" value="P:centrosome separation"/>
    <property type="evidence" value="ECO:0007669"/>
    <property type="project" value="TreeGrafter"/>
</dbReference>
<reference evidence="3" key="2">
    <citation type="submission" date="2025-09" db="UniProtKB">
        <authorList>
            <consortium name="Ensembl"/>
        </authorList>
    </citation>
    <scope>IDENTIFICATION</scope>
</reference>
<feature type="compositionally biased region" description="Basic and acidic residues" evidence="2">
    <location>
        <begin position="427"/>
        <end position="443"/>
    </location>
</feature>
<dbReference type="Proteomes" id="UP000261540">
    <property type="component" value="Unplaced"/>
</dbReference>
<feature type="compositionally biased region" description="Low complexity" evidence="2">
    <location>
        <begin position="371"/>
        <end position="380"/>
    </location>
</feature>
<organism evidence="3 4">
    <name type="scientific">Paramormyrops kingsleyae</name>
    <dbReference type="NCBI Taxonomy" id="1676925"/>
    <lineage>
        <taxon>Eukaryota</taxon>
        <taxon>Metazoa</taxon>
        <taxon>Chordata</taxon>
        <taxon>Craniata</taxon>
        <taxon>Vertebrata</taxon>
        <taxon>Euteleostomi</taxon>
        <taxon>Actinopterygii</taxon>
        <taxon>Neopterygii</taxon>
        <taxon>Teleostei</taxon>
        <taxon>Osteoglossocephala</taxon>
        <taxon>Osteoglossomorpha</taxon>
        <taxon>Osteoglossiformes</taxon>
        <taxon>Mormyridae</taxon>
        <taxon>Paramormyrops</taxon>
    </lineage>
</organism>
<feature type="compositionally biased region" description="Low complexity" evidence="2">
    <location>
        <begin position="1005"/>
        <end position="1017"/>
    </location>
</feature>
<dbReference type="GO" id="GO:0007099">
    <property type="term" value="P:centriole replication"/>
    <property type="evidence" value="ECO:0007669"/>
    <property type="project" value="InterPro"/>
</dbReference>
<protein>
    <submittedName>
        <fullName evidence="3">Centrobin, centriole duplication and spindle assembly protein</fullName>
    </submittedName>
</protein>
<dbReference type="GO" id="GO:0005814">
    <property type="term" value="C:centriole"/>
    <property type="evidence" value="ECO:0007669"/>
    <property type="project" value="TreeGrafter"/>
</dbReference>
<dbReference type="GO" id="GO:1902410">
    <property type="term" value="P:mitotic cytokinetic process"/>
    <property type="evidence" value="ECO:0007669"/>
    <property type="project" value="TreeGrafter"/>
</dbReference>
<name>A0A3B3T904_9TELE</name>
<feature type="region of interest" description="Disordered" evidence="2">
    <location>
        <begin position="854"/>
        <end position="875"/>
    </location>
</feature>
<dbReference type="KEGG" id="pki:111835000"/>
<evidence type="ECO:0000313" key="3">
    <source>
        <dbReference type="Ensembl" id="ENSPKIP00000038781.1"/>
    </source>
</evidence>
<feature type="region of interest" description="Disordered" evidence="2">
    <location>
        <begin position="427"/>
        <end position="456"/>
    </location>
</feature>
<sequence length="1188" mass="131179">MSAVKKEDLLSDVEPLPASPSASPPPSFLPPSLAEASRSLSEKWQPSLAHSWPTSPLSTLPPSSQVTARLYASLKSSEKLGVAGLTGRLVTDPTERSRQVTFSLSSPSLTSDISAAWMKATPAHFLGQLEEPEGAESSTPASLSPNIGDPAEGTVRAIDEDLELGELAEKMSHSLQTSVDNSSASVLNGREHIQDMESVRRHLQTMLRAGQETSEQERAASYMSGFTQLDTQGKDDESFDSDATSHLLSSAPVLASPTLSFSGLDDLFPRYSRLRSDGGPPMSAEGQVLQDCLDRERTRRKHCERQVRALQNKALQFQQQLALATSADRKKNVMIEQLDKTLAKMVAGWRRHEQEQSERIGRLHEEKEAAQKTQAKQQEASLRLEQSLSQAVETMDREQKHGEELRSTNQLLERQLADLRARLEEQGRRRERELEEARREVQETHSTLSQHREAWSSRERELEERLVLQAAELDREKAGREHETQQLKEAQQELRAAQARLQQLDGELEEARRERDAARMDRALEQARSEAQRSHLEVELKLSLEQQVTERLIALQKENEESTASLREQHRKQLLDLGAHQERELSKQMAEFRAELQGRDDRHRRLAEDYERRLTLKQEEVQSLESSKRKLEAQRAELVSRLQELLRSHWTEALRLLANQNQVGPPPSPPPSSRVELPVMSDRELDQAGSLLQHVPDPHQDPSQPLEFMMSRETPHTRLESPPHKALGSRAPQPDLSSLFNHSSSFCPLEPQLDDTAITAGGCDLEELCEKPLAKERHAAPGLERGLPWKGRENRRPAGVHDMESGREERSGDRVTRDARLSSLQGQAGYHGDGGRLSQTGYCAEGGVSLGISTERDRHLGGSGHSAPSGREVVSQKDTRLDLSVGSVVAQGEHHAGLEHYRSGVLGYSSWGPQLGESGGPRSNWGAPEGTQYNTALGSGLERVVIPGHSGTSQYLERSAENQPGTPAHTGRPGGQDEYRQAQLQYYISKLLDRCPGEPLDLPISGSGHHSVTSGSGPAQTGLQAPWEGEGDPQPPAPPMVTLSRPLSLAVTKTKLRASPPYQQSAGRPESGPLPQSDSDPTKGSLAGQQLAQVTRLLSEYQAQPDSAMPSLEKLLAQLLSAQADSASIQHLQQTLTEQKEVGMMAMRRRSQPQRPTEGGRSQGQGPRGRRGGPQAHRASVTRGSAWR</sequence>
<keyword evidence="1" id="KW-0175">Coiled coil</keyword>
<feature type="coiled-coil region" evidence="1">
    <location>
        <begin position="293"/>
        <end position="320"/>
    </location>
</feature>
<feature type="region of interest" description="Disordered" evidence="2">
    <location>
        <begin position="1134"/>
        <end position="1188"/>
    </location>
</feature>
<dbReference type="CTD" id="116840"/>
<dbReference type="GO" id="GO:0005813">
    <property type="term" value="C:centrosome"/>
    <property type="evidence" value="ECO:0007669"/>
    <property type="project" value="TreeGrafter"/>
</dbReference>
<accession>A0A3B3T904</accession>
<feature type="region of interest" description="Disordered" evidence="2">
    <location>
        <begin position="392"/>
        <end position="411"/>
    </location>
</feature>
<evidence type="ECO:0000313" key="4">
    <source>
        <dbReference type="Proteomes" id="UP000261540"/>
    </source>
</evidence>
<feature type="region of interest" description="Disordered" evidence="2">
    <location>
        <begin position="349"/>
        <end position="384"/>
    </location>
</feature>
<dbReference type="PANTHER" id="PTHR34439">
    <property type="entry name" value="CENTROBIN"/>
    <property type="match status" value="1"/>
</dbReference>
<proteinExistence type="predicted"/>